<dbReference type="InterPro" id="IPR034164">
    <property type="entry name" value="Pepsin-like_dom"/>
</dbReference>
<feature type="domain" description="Peptidase A1" evidence="4">
    <location>
        <begin position="21"/>
        <end position="388"/>
    </location>
</feature>
<accession>A0A8H6VM14</accession>
<dbReference type="PANTHER" id="PTHR47965:SF101">
    <property type="entry name" value="HYPOTHETICAL ASPARTYL PROTEASE (EUROFUNG)-RELATED"/>
    <property type="match status" value="1"/>
</dbReference>
<dbReference type="SUPFAM" id="SSF50630">
    <property type="entry name" value="Acid proteases"/>
    <property type="match status" value="1"/>
</dbReference>
<keyword evidence="6" id="KW-1185">Reference proteome</keyword>
<dbReference type="CDD" id="cd05471">
    <property type="entry name" value="pepsin_like"/>
    <property type="match status" value="1"/>
</dbReference>
<evidence type="ECO:0000256" key="1">
    <source>
        <dbReference type="ARBA" id="ARBA00007447"/>
    </source>
</evidence>
<dbReference type="GO" id="GO:0005576">
    <property type="term" value="C:extracellular region"/>
    <property type="evidence" value="ECO:0007669"/>
    <property type="project" value="TreeGrafter"/>
</dbReference>
<feature type="region of interest" description="Disordered" evidence="2">
    <location>
        <begin position="535"/>
        <end position="559"/>
    </location>
</feature>
<proteinExistence type="inferred from homology"/>
<keyword evidence="3" id="KW-1133">Transmembrane helix</keyword>
<dbReference type="OrthoDB" id="4074350at2759"/>
<feature type="compositionally biased region" description="Polar residues" evidence="2">
    <location>
        <begin position="396"/>
        <end position="414"/>
    </location>
</feature>
<name>A0A8H6VM14_9PEZI</name>
<dbReference type="InterPro" id="IPR001461">
    <property type="entry name" value="Aspartic_peptidase_A1"/>
</dbReference>
<comment type="similarity">
    <text evidence="1">Belongs to the peptidase A1 family.</text>
</comment>
<dbReference type="GO" id="GO:0006508">
    <property type="term" value="P:proteolysis"/>
    <property type="evidence" value="ECO:0007669"/>
    <property type="project" value="InterPro"/>
</dbReference>
<protein>
    <submittedName>
        <fullName evidence="5">Candidapepsin-2</fullName>
    </submittedName>
</protein>
<organism evidence="5 6">
    <name type="scientific">Pseudocercospora fuligena</name>
    <dbReference type="NCBI Taxonomy" id="685502"/>
    <lineage>
        <taxon>Eukaryota</taxon>
        <taxon>Fungi</taxon>
        <taxon>Dikarya</taxon>
        <taxon>Ascomycota</taxon>
        <taxon>Pezizomycotina</taxon>
        <taxon>Dothideomycetes</taxon>
        <taxon>Dothideomycetidae</taxon>
        <taxon>Mycosphaerellales</taxon>
        <taxon>Mycosphaerellaceae</taxon>
        <taxon>Pseudocercospora</taxon>
    </lineage>
</organism>
<gene>
    <name evidence="5" type="ORF">HII31_01163</name>
</gene>
<dbReference type="PRINTS" id="PR00792">
    <property type="entry name" value="PEPSIN"/>
</dbReference>
<reference evidence="5" key="1">
    <citation type="submission" date="2020-04" db="EMBL/GenBank/DDBJ databases">
        <title>Draft genome resource of the tomato pathogen Pseudocercospora fuligena.</title>
        <authorList>
            <person name="Zaccaron A."/>
        </authorList>
    </citation>
    <scope>NUCLEOTIDE SEQUENCE</scope>
    <source>
        <strain evidence="5">PF001</strain>
    </source>
</reference>
<evidence type="ECO:0000259" key="4">
    <source>
        <dbReference type="PROSITE" id="PS51767"/>
    </source>
</evidence>
<evidence type="ECO:0000313" key="6">
    <source>
        <dbReference type="Proteomes" id="UP000660729"/>
    </source>
</evidence>
<evidence type="ECO:0000256" key="2">
    <source>
        <dbReference type="SAM" id="MobiDB-lite"/>
    </source>
</evidence>
<sequence>MAKQLIVEPTGKWEGNDGSYSTFTLRIGTPPQAYRVLPSVSGSEIWVPKFPDACSLLAADTNACEQSRGSQPGASAVDQSESWHFQDLWTLSSGTSPFNDGANATYGLESVELDTKSGMFTSNVSQQLIAAYLTPDFWLGVIGLGIRPTQLSSQDHFASLLSHLKEVGQIVSASFGYTAGRSYRKSLVTVLRRQLTCEVVHAPGILTLGAYDIGLISSGALMVPINRTNLELRASLQRVTVTNSRLGLARSLATSSNSTFLIDSTTSQLWLPTDLCEDLSQAFGLEYDQTFNYYTISSSVHLDLIGRNASMSLALAAADNPAESTIVTLKYEALATNLSAIPYNESTQLYFPIRRASDENQYVLGRVLLQEAYLAVDWETFNFTIGPAVPPRQLELLNTSPGTGQGSLSSIPDSRSPTSKALIGGIVAALVVLLIAVATLGYWFWRRRLSQLAPNQSQQPPEVPVSPKDMEVEAEKYRRATVGSQEVPEGYGTLPRYEPPPAPPVEMFASHGEAMLMSNEIVEMEGEGVPGELRSAEDIRRSSEAAKQKSTTVTVREVT</sequence>
<dbReference type="Proteomes" id="UP000660729">
    <property type="component" value="Unassembled WGS sequence"/>
</dbReference>
<keyword evidence="3" id="KW-0472">Membrane</keyword>
<dbReference type="GO" id="GO:0004190">
    <property type="term" value="F:aspartic-type endopeptidase activity"/>
    <property type="evidence" value="ECO:0007669"/>
    <property type="project" value="InterPro"/>
</dbReference>
<dbReference type="Pfam" id="PF00026">
    <property type="entry name" value="Asp"/>
    <property type="match status" value="1"/>
</dbReference>
<evidence type="ECO:0000313" key="5">
    <source>
        <dbReference type="EMBL" id="KAF7197353.1"/>
    </source>
</evidence>
<dbReference type="EMBL" id="JABCIY010000015">
    <property type="protein sequence ID" value="KAF7197353.1"/>
    <property type="molecule type" value="Genomic_DNA"/>
</dbReference>
<feature type="compositionally biased region" description="Polar residues" evidence="2">
    <location>
        <begin position="548"/>
        <end position="559"/>
    </location>
</feature>
<dbReference type="PANTHER" id="PTHR47965">
    <property type="entry name" value="ASPARTYL PROTEASE-RELATED"/>
    <property type="match status" value="1"/>
</dbReference>
<dbReference type="Gene3D" id="2.40.70.10">
    <property type="entry name" value="Acid Proteases"/>
    <property type="match status" value="2"/>
</dbReference>
<comment type="caution">
    <text evidence="5">The sequence shown here is derived from an EMBL/GenBank/DDBJ whole genome shotgun (WGS) entry which is preliminary data.</text>
</comment>
<dbReference type="GO" id="GO:0009277">
    <property type="term" value="C:fungal-type cell wall"/>
    <property type="evidence" value="ECO:0007669"/>
    <property type="project" value="TreeGrafter"/>
</dbReference>
<dbReference type="InterPro" id="IPR033121">
    <property type="entry name" value="PEPTIDASE_A1"/>
</dbReference>
<feature type="transmembrane region" description="Helical" evidence="3">
    <location>
        <begin position="421"/>
        <end position="445"/>
    </location>
</feature>
<dbReference type="PROSITE" id="PS51767">
    <property type="entry name" value="PEPTIDASE_A1"/>
    <property type="match status" value="1"/>
</dbReference>
<dbReference type="GO" id="GO:0031505">
    <property type="term" value="P:fungal-type cell wall organization"/>
    <property type="evidence" value="ECO:0007669"/>
    <property type="project" value="TreeGrafter"/>
</dbReference>
<dbReference type="InterPro" id="IPR021109">
    <property type="entry name" value="Peptidase_aspartic_dom_sf"/>
</dbReference>
<feature type="region of interest" description="Disordered" evidence="2">
    <location>
        <begin position="394"/>
        <end position="414"/>
    </location>
</feature>
<feature type="compositionally biased region" description="Basic and acidic residues" evidence="2">
    <location>
        <begin position="535"/>
        <end position="547"/>
    </location>
</feature>
<evidence type="ECO:0000256" key="3">
    <source>
        <dbReference type="SAM" id="Phobius"/>
    </source>
</evidence>
<keyword evidence="3" id="KW-0812">Transmembrane</keyword>
<dbReference type="AlphaFoldDB" id="A0A8H6VM14"/>